<dbReference type="EMBL" id="VUNS01000034">
    <property type="protein sequence ID" value="MST99314.1"/>
    <property type="molecule type" value="Genomic_DNA"/>
</dbReference>
<dbReference type="RefSeq" id="WP_106051667.1">
    <property type="nucleotide sequence ID" value="NZ_CALXOB010000015.1"/>
</dbReference>
<dbReference type="PANTHER" id="PTHR36434">
    <property type="entry name" value="MEMBRANE PROTEASE YUGP-RELATED"/>
    <property type="match status" value="1"/>
</dbReference>
<name>A0A844G8P4_9BACT</name>
<feature type="transmembrane region" description="Helical" evidence="1">
    <location>
        <begin position="6"/>
        <end position="23"/>
    </location>
</feature>
<accession>A0A844G8P4</accession>
<evidence type="ECO:0000313" key="2">
    <source>
        <dbReference type="EMBL" id="MST99314.1"/>
    </source>
</evidence>
<dbReference type="Proteomes" id="UP000435649">
    <property type="component" value="Unassembled WGS sequence"/>
</dbReference>
<feature type="transmembrane region" description="Helical" evidence="1">
    <location>
        <begin position="119"/>
        <end position="140"/>
    </location>
</feature>
<gene>
    <name evidence="2" type="ORF">FYJ85_20010</name>
</gene>
<protein>
    <submittedName>
        <fullName evidence="2">Zinc metallopeptidase</fullName>
    </submittedName>
</protein>
<keyword evidence="3" id="KW-1185">Reference proteome</keyword>
<keyword evidence="1" id="KW-1133">Transmembrane helix</keyword>
<keyword evidence="1" id="KW-0812">Transmembrane</keyword>
<organism evidence="2 3">
    <name type="scientific">Victivallis lenta</name>
    <dbReference type="NCBI Taxonomy" id="2606640"/>
    <lineage>
        <taxon>Bacteria</taxon>
        <taxon>Pseudomonadati</taxon>
        <taxon>Lentisphaerota</taxon>
        <taxon>Lentisphaeria</taxon>
        <taxon>Victivallales</taxon>
        <taxon>Victivallaceae</taxon>
        <taxon>Victivallis</taxon>
    </lineage>
</organism>
<feature type="transmembrane region" description="Helical" evidence="1">
    <location>
        <begin position="146"/>
        <end position="167"/>
    </location>
</feature>
<sequence length="229" mass="24685">MFFDPVYLLFVMPGILLGLWATFKTRTTFDRYSHVESAKRITGAEAASRLLSGAGIHDVRIEETDGFLSDHYDPAAKVLRLSPGVYRSDSIAAIGVACHEAGHAIQHATSYGALGLRSALVPAVNLASPGAYIFFFAGFLLHMQPLIWIGIVCFGLAVLFSLVTLPVEYDASERAKKLMVSSGIVSGDEAKGASEVLSAAFLTYVAAAVTALLTLLYYLYRSGLLSRRD</sequence>
<reference evidence="2 3" key="1">
    <citation type="submission" date="2019-08" db="EMBL/GenBank/DDBJ databases">
        <title>In-depth cultivation of the pig gut microbiome towards novel bacterial diversity and tailored functional studies.</title>
        <authorList>
            <person name="Wylensek D."/>
            <person name="Hitch T.C.A."/>
            <person name="Clavel T."/>
        </authorList>
    </citation>
    <scope>NUCLEOTIDE SEQUENCE [LARGE SCALE GENOMIC DNA]</scope>
    <source>
        <strain evidence="2 3">BBE-744-WT-12</strain>
    </source>
</reference>
<evidence type="ECO:0000313" key="3">
    <source>
        <dbReference type="Proteomes" id="UP000435649"/>
    </source>
</evidence>
<evidence type="ECO:0000256" key="1">
    <source>
        <dbReference type="SAM" id="Phobius"/>
    </source>
</evidence>
<comment type="caution">
    <text evidence="2">The sequence shown here is derived from an EMBL/GenBank/DDBJ whole genome shotgun (WGS) entry which is preliminary data.</text>
</comment>
<keyword evidence="1" id="KW-0472">Membrane</keyword>
<dbReference type="InterPro" id="IPR007395">
    <property type="entry name" value="Zn_peptidase_2"/>
</dbReference>
<dbReference type="Pfam" id="PF04298">
    <property type="entry name" value="Zn_peptidase_2"/>
    <property type="match status" value="1"/>
</dbReference>
<proteinExistence type="predicted"/>
<dbReference type="AlphaFoldDB" id="A0A844G8P4"/>
<feature type="transmembrane region" description="Helical" evidence="1">
    <location>
        <begin position="201"/>
        <end position="220"/>
    </location>
</feature>
<dbReference type="PANTHER" id="PTHR36434:SF1">
    <property type="entry name" value="MEMBRANE PROTEASE YUGP-RELATED"/>
    <property type="match status" value="1"/>
</dbReference>